<gene>
    <name evidence="3" type="primary">crtY</name>
    <name evidence="3" type="ORF">LHA26_07920</name>
</gene>
<dbReference type="Gene3D" id="3.50.50.60">
    <property type="entry name" value="FAD/NAD(P)-binding domain"/>
    <property type="match status" value="1"/>
</dbReference>
<keyword evidence="2" id="KW-1133">Transmembrane helix</keyword>
<keyword evidence="2" id="KW-0812">Transmembrane</keyword>
<reference evidence="3" key="1">
    <citation type="journal article" date="2022" name="Toxins">
        <title>Genomic Analysis of Sphingopyxis sp. USTB-05 for Biodegrading Cyanobacterial Hepatotoxins.</title>
        <authorList>
            <person name="Liu C."/>
            <person name="Xu Q."/>
            <person name="Zhao Z."/>
            <person name="Zhang H."/>
            <person name="Liu X."/>
            <person name="Yin C."/>
            <person name="Liu Y."/>
            <person name="Yan H."/>
        </authorList>
    </citation>
    <scope>NUCLEOTIDE SEQUENCE</scope>
    <source>
        <strain evidence="3">NBD5</strain>
    </source>
</reference>
<evidence type="ECO:0000313" key="4">
    <source>
        <dbReference type="Proteomes" id="UP001056937"/>
    </source>
</evidence>
<dbReference type="EMBL" id="CP084930">
    <property type="protein sequence ID" value="USI74363.1"/>
    <property type="molecule type" value="Genomic_DNA"/>
</dbReference>
<evidence type="ECO:0000256" key="1">
    <source>
        <dbReference type="ARBA" id="ARBA00006599"/>
    </source>
</evidence>
<accession>A0ABY4XBT9</accession>
<dbReference type="Proteomes" id="UP001056937">
    <property type="component" value="Chromosome 1"/>
</dbReference>
<dbReference type="InterPro" id="IPR008461">
    <property type="entry name" value="CrtY"/>
</dbReference>
<dbReference type="InterPro" id="IPR010108">
    <property type="entry name" value="Lycopene_cyclase_b/e"/>
</dbReference>
<dbReference type="NCBIfam" id="TIGR01790">
    <property type="entry name" value="carotene-cycl"/>
    <property type="match status" value="1"/>
</dbReference>
<evidence type="ECO:0000256" key="2">
    <source>
        <dbReference type="SAM" id="Phobius"/>
    </source>
</evidence>
<keyword evidence="4" id="KW-1185">Reference proteome</keyword>
<dbReference type="NCBIfam" id="TIGR01789">
    <property type="entry name" value="lycopene_cycl"/>
    <property type="match status" value="1"/>
</dbReference>
<keyword evidence="3" id="KW-0413">Isomerase</keyword>
<dbReference type="SUPFAM" id="SSF51905">
    <property type="entry name" value="FAD/NAD(P)-binding domain"/>
    <property type="match status" value="1"/>
</dbReference>
<comment type="similarity">
    <text evidence="1">Belongs to the lycopene cyclase family.</text>
</comment>
<sequence>MAHDRRFDLAIVGGGLAGGLIALAVRRHRPEARIALIEAGARCGGNHIWSFFDSDIAPAHRPLVAPLAQHRWPGYDIAFPAHRRRLETGYNSIASEALDAALAAALPLEARLLGRAASAVTPTEVRLEDGTRLAATGVIDARGPGPSAALELGWQKFLGQTLRLSAPHGLARPIVMDATVPQIDGYRFVYVLPLAPDQLFVEDTYYSDTPALDVPALAERIAAYAAARGWRVAGVAREETGALPVVLAGDFAAYWNAGGAGVAKAGLRAGLFHPTTGYSLPDAVRTAHLVAGLADWSGPALHAALHRHAAAQWRARGFYRLLDRMLFRAAEPAARYKVLERFYRLDPALIGRFYAARSTWADKARIVAGRPPVPLGRAMAAAAGARGASARA</sequence>
<proteinExistence type="inferred from homology"/>
<organism evidence="3 4">
    <name type="scientific">Sphingomonas morindae</name>
    <dbReference type="NCBI Taxonomy" id="1541170"/>
    <lineage>
        <taxon>Bacteria</taxon>
        <taxon>Pseudomonadati</taxon>
        <taxon>Pseudomonadota</taxon>
        <taxon>Alphaproteobacteria</taxon>
        <taxon>Sphingomonadales</taxon>
        <taxon>Sphingomonadaceae</taxon>
        <taxon>Sphingomonas</taxon>
    </lineage>
</organism>
<dbReference type="RefSeq" id="WP_252168166.1">
    <property type="nucleotide sequence ID" value="NZ_CP084930.1"/>
</dbReference>
<dbReference type="GO" id="GO:0016853">
    <property type="term" value="F:isomerase activity"/>
    <property type="evidence" value="ECO:0007669"/>
    <property type="project" value="UniProtKB-KW"/>
</dbReference>
<evidence type="ECO:0000313" key="3">
    <source>
        <dbReference type="EMBL" id="USI74363.1"/>
    </source>
</evidence>
<feature type="transmembrane region" description="Helical" evidence="2">
    <location>
        <begin position="7"/>
        <end position="25"/>
    </location>
</feature>
<protein>
    <submittedName>
        <fullName evidence="3">Lycopene beta-cyclase CrtY</fullName>
        <ecNumber evidence="3">5.5.1.19</ecNumber>
    </submittedName>
</protein>
<keyword evidence="2" id="KW-0472">Membrane</keyword>
<dbReference type="InterPro" id="IPR036188">
    <property type="entry name" value="FAD/NAD-bd_sf"/>
</dbReference>
<dbReference type="Pfam" id="PF05834">
    <property type="entry name" value="Lycopene_cycl"/>
    <property type="match status" value="1"/>
</dbReference>
<name>A0ABY4XBT9_9SPHN</name>
<dbReference type="EC" id="5.5.1.19" evidence="3"/>